<reference evidence="2" key="1">
    <citation type="submission" date="2018-10" db="EMBL/GenBank/DDBJ databases">
        <title>Population genomic analysis revealed the cold adaptation of white poplar.</title>
        <authorList>
            <person name="Liu Y.-J."/>
        </authorList>
    </citation>
    <scope>NUCLEOTIDE SEQUENCE [LARGE SCALE GENOMIC DNA]</scope>
    <source>
        <strain evidence="2">PAL-ZL1</strain>
    </source>
</reference>
<comment type="caution">
    <text evidence="2">The sequence shown here is derived from an EMBL/GenBank/DDBJ whole genome shotgun (WGS) entry which is preliminary data.</text>
</comment>
<dbReference type="EMBL" id="RCHU01000073">
    <property type="protein sequence ID" value="TKS15907.1"/>
    <property type="molecule type" value="Genomic_DNA"/>
</dbReference>
<feature type="region of interest" description="Disordered" evidence="1">
    <location>
        <begin position="1"/>
        <end position="23"/>
    </location>
</feature>
<feature type="compositionally biased region" description="Low complexity" evidence="1">
    <location>
        <begin position="62"/>
        <end position="85"/>
    </location>
</feature>
<evidence type="ECO:0000256" key="1">
    <source>
        <dbReference type="SAM" id="MobiDB-lite"/>
    </source>
</evidence>
<accession>A0A4U5R1K0</accession>
<protein>
    <submittedName>
        <fullName evidence="2">Uncharacterized protein</fullName>
    </submittedName>
</protein>
<evidence type="ECO:0000313" key="2">
    <source>
        <dbReference type="EMBL" id="TKS15907.1"/>
    </source>
</evidence>
<name>A0A4U5R1K0_POPAL</name>
<sequence>MLRNDFQWERSSGAPPSTAPQTITAAADTTEKTCTSLPEDDRPFYINADHNYRLLVLTDLLPSTSSSDTTTPSSSDTTASSLAPPDLSRISNLRAPSPTATATGHRSQEEGEQ</sequence>
<proteinExistence type="predicted"/>
<organism evidence="2">
    <name type="scientific">Populus alba</name>
    <name type="common">White poplar</name>
    <dbReference type="NCBI Taxonomy" id="43335"/>
    <lineage>
        <taxon>Eukaryota</taxon>
        <taxon>Viridiplantae</taxon>
        <taxon>Streptophyta</taxon>
        <taxon>Embryophyta</taxon>
        <taxon>Tracheophyta</taxon>
        <taxon>Spermatophyta</taxon>
        <taxon>Magnoliopsida</taxon>
        <taxon>eudicotyledons</taxon>
        <taxon>Gunneridae</taxon>
        <taxon>Pentapetalae</taxon>
        <taxon>rosids</taxon>
        <taxon>fabids</taxon>
        <taxon>Malpighiales</taxon>
        <taxon>Salicaceae</taxon>
        <taxon>Saliceae</taxon>
        <taxon>Populus</taxon>
    </lineage>
</organism>
<dbReference type="AlphaFoldDB" id="A0A4U5R1K0"/>
<feature type="region of interest" description="Disordered" evidence="1">
    <location>
        <begin position="62"/>
        <end position="113"/>
    </location>
</feature>
<gene>
    <name evidence="2" type="ORF">D5086_0000029420</name>
</gene>